<keyword evidence="2" id="KW-1185">Reference proteome</keyword>
<sequence length="228" mass="24963">MSDSGLVRIMICKGQGQRKVGDWKNEEGRVLGDNEGTIRPGQDRKCSRGMWEDTGVEYIRTQYTAEPSTTRYTSIVDVIVTRNIPSAEESGKMCSVGGRYLVYIAPGSVDGSIEWYATIYGGGVVLSAMPSTRRRQGRMMKDTQTVRRSSAAMFPMRVHVDGEVISEALAGKAMWGLLGAMTGELRDGKGGWTTFQGIRSEIAGPSNEDVRRIPPIHHHVAYLVAGCT</sequence>
<name>A0AAD7NAN8_9AGAR</name>
<dbReference type="AlphaFoldDB" id="A0AAD7NAN8"/>
<reference evidence="1" key="1">
    <citation type="submission" date="2023-03" db="EMBL/GenBank/DDBJ databases">
        <title>Massive genome expansion in bonnet fungi (Mycena s.s.) driven by repeated elements and novel gene families across ecological guilds.</title>
        <authorList>
            <consortium name="Lawrence Berkeley National Laboratory"/>
            <person name="Harder C.B."/>
            <person name="Miyauchi S."/>
            <person name="Viragh M."/>
            <person name="Kuo A."/>
            <person name="Thoen E."/>
            <person name="Andreopoulos B."/>
            <person name="Lu D."/>
            <person name="Skrede I."/>
            <person name="Drula E."/>
            <person name="Henrissat B."/>
            <person name="Morin E."/>
            <person name="Kohler A."/>
            <person name="Barry K."/>
            <person name="LaButti K."/>
            <person name="Morin E."/>
            <person name="Salamov A."/>
            <person name="Lipzen A."/>
            <person name="Mereny Z."/>
            <person name="Hegedus B."/>
            <person name="Baldrian P."/>
            <person name="Stursova M."/>
            <person name="Weitz H."/>
            <person name="Taylor A."/>
            <person name="Grigoriev I.V."/>
            <person name="Nagy L.G."/>
            <person name="Martin F."/>
            <person name="Kauserud H."/>
        </authorList>
    </citation>
    <scope>NUCLEOTIDE SEQUENCE</scope>
    <source>
        <strain evidence="1">CBHHK188m</strain>
    </source>
</reference>
<organism evidence="1 2">
    <name type="scientific">Mycena maculata</name>
    <dbReference type="NCBI Taxonomy" id="230809"/>
    <lineage>
        <taxon>Eukaryota</taxon>
        <taxon>Fungi</taxon>
        <taxon>Dikarya</taxon>
        <taxon>Basidiomycota</taxon>
        <taxon>Agaricomycotina</taxon>
        <taxon>Agaricomycetes</taxon>
        <taxon>Agaricomycetidae</taxon>
        <taxon>Agaricales</taxon>
        <taxon>Marasmiineae</taxon>
        <taxon>Mycenaceae</taxon>
        <taxon>Mycena</taxon>
    </lineage>
</organism>
<dbReference type="Proteomes" id="UP001215280">
    <property type="component" value="Unassembled WGS sequence"/>
</dbReference>
<proteinExistence type="predicted"/>
<evidence type="ECO:0000313" key="1">
    <source>
        <dbReference type="EMBL" id="KAJ7751776.1"/>
    </source>
</evidence>
<protein>
    <submittedName>
        <fullName evidence="1">Uncharacterized protein</fullName>
    </submittedName>
</protein>
<comment type="caution">
    <text evidence="1">The sequence shown here is derived from an EMBL/GenBank/DDBJ whole genome shotgun (WGS) entry which is preliminary data.</text>
</comment>
<evidence type="ECO:0000313" key="2">
    <source>
        <dbReference type="Proteomes" id="UP001215280"/>
    </source>
</evidence>
<dbReference type="EMBL" id="JARJLG010000077">
    <property type="protein sequence ID" value="KAJ7751776.1"/>
    <property type="molecule type" value="Genomic_DNA"/>
</dbReference>
<gene>
    <name evidence="1" type="ORF">DFH07DRAFT_774682</name>
</gene>
<accession>A0AAD7NAN8</accession>